<protein>
    <submittedName>
        <fullName evidence="1">Uncharacterized protein</fullName>
    </submittedName>
</protein>
<name>A0A0E9TCI8_ANGAN</name>
<reference evidence="1" key="1">
    <citation type="submission" date="2014-11" db="EMBL/GenBank/DDBJ databases">
        <authorList>
            <person name="Amaro Gonzalez C."/>
        </authorList>
    </citation>
    <scope>NUCLEOTIDE SEQUENCE</scope>
</reference>
<reference evidence="1" key="2">
    <citation type="journal article" date="2015" name="Fish Shellfish Immunol.">
        <title>Early steps in the European eel (Anguilla anguilla)-Vibrio vulnificus interaction in the gills: Role of the RtxA13 toxin.</title>
        <authorList>
            <person name="Callol A."/>
            <person name="Pajuelo D."/>
            <person name="Ebbesson L."/>
            <person name="Teles M."/>
            <person name="MacKenzie S."/>
            <person name="Amaro C."/>
        </authorList>
    </citation>
    <scope>NUCLEOTIDE SEQUENCE</scope>
</reference>
<dbReference type="EMBL" id="GBXM01057281">
    <property type="protein sequence ID" value="JAH51296.1"/>
    <property type="molecule type" value="Transcribed_RNA"/>
</dbReference>
<proteinExistence type="predicted"/>
<evidence type="ECO:0000313" key="1">
    <source>
        <dbReference type="EMBL" id="JAH51296.1"/>
    </source>
</evidence>
<organism evidence="1">
    <name type="scientific">Anguilla anguilla</name>
    <name type="common">European freshwater eel</name>
    <name type="synonym">Muraena anguilla</name>
    <dbReference type="NCBI Taxonomy" id="7936"/>
    <lineage>
        <taxon>Eukaryota</taxon>
        <taxon>Metazoa</taxon>
        <taxon>Chordata</taxon>
        <taxon>Craniata</taxon>
        <taxon>Vertebrata</taxon>
        <taxon>Euteleostomi</taxon>
        <taxon>Actinopterygii</taxon>
        <taxon>Neopterygii</taxon>
        <taxon>Teleostei</taxon>
        <taxon>Anguilliformes</taxon>
        <taxon>Anguillidae</taxon>
        <taxon>Anguilla</taxon>
    </lineage>
</organism>
<sequence>MQTFHNIFCSAYFSS</sequence>
<accession>A0A0E9TCI8</accession>